<dbReference type="InterPro" id="IPR025714">
    <property type="entry name" value="Methyltranfer_dom"/>
</dbReference>
<dbReference type="EMBL" id="LBVV01000032">
    <property type="protein sequence ID" value="KKQ92931.1"/>
    <property type="molecule type" value="Genomic_DNA"/>
</dbReference>
<keyword evidence="2" id="KW-0808">Transferase</keyword>
<evidence type="ECO:0000259" key="1">
    <source>
        <dbReference type="Pfam" id="PF13847"/>
    </source>
</evidence>
<reference evidence="2 3" key="1">
    <citation type="journal article" date="2015" name="Nature">
        <title>rRNA introns, odd ribosomes, and small enigmatic genomes across a large radiation of phyla.</title>
        <authorList>
            <person name="Brown C.T."/>
            <person name="Hug L.A."/>
            <person name="Thomas B.C."/>
            <person name="Sharon I."/>
            <person name="Castelle C.J."/>
            <person name="Singh A."/>
            <person name="Wilkins M.J."/>
            <person name="Williams K.H."/>
            <person name="Banfield J.F."/>
        </authorList>
    </citation>
    <scope>NUCLEOTIDE SEQUENCE [LARGE SCALE GENOMIC DNA]</scope>
</reference>
<dbReference type="PANTHER" id="PTHR43591:SF24">
    <property type="entry name" value="2-METHOXY-6-POLYPRENYL-1,4-BENZOQUINOL METHYLASE, MITOCHONDRIAL"/>
    <property type="match status" value="1"/>
</dbReference>
<gene>
    <name evidence="2" type="ORF">UT18_C0032G0005</name>
</gene>
<accession>A0A0G0PUC8</accession>
<dbReference type="GO" id="GO:0032259">
    <property type="term" value="P:methylation"/>
    <property type="evidence" value="ECO:0007669"/>
    <property type="project" value="UniProtKB-KW"/>
</dbReference>
<evidence type="ECO:0000313" key="2">
    <source>
        <dbReference type="EMBL" id="KKQ92931.1"/>
    </source>
</evidence>
<organism evidence="2 3">
    <name type="scientific">candidate division CPR2 bacterium GW2011_GWC2_39_10</name>
    <dbReference type="NCBI Taxonomy" id="1618345"/>
    <lineage>
        <taxon>Bacteria</taxon>
        <taxon>Bacteria division CPR2</taxon>
    </lineage>
</organism>
<dbReference type="SUPFAM" id="SSF53335">
    <property type="entry name" value="S-adenosyl-L-methionine-dependent methyltransferases"/>
    <property type="match status" value="1"/>
</dbReference>
<keyword evidence="2" id="KW-0489">Methyltransferase</keyword>
<dbReference type="Gene3D" id="3.40.50.150">
    <property type="entry name" value="Vaccinia Virus protein VP39"/>
    <property type="match status" value="1"/>
</dbReference>
<evidence type="ECO:0000313" key="3">
    <source>
        <dbReference type="Proteomes" id="UP000034207"/>
    </source>
</evidence>
<comment type="caution">
    <text evidence="2">The sequence shown here is derived from an EMBL/GenBank/DDBJ whole genome shotgun (WGS) entry which is preliminary data.</text>
</comment>
<dbReference type="InterPro" id="IPR029063">
    <property type="entry name" value="SAM-dependent_MTases_sf"/>
</dbReference>
<sequence length="191" mass="21692">MSKKFDFSKIERLESPQRKKLLPAEDILRQYGLTEGMRVVDFGSGSGYFTFPAAKIVGSKGFVCGIDIDPEFVNYAKNRAKKENVKNVDFLTGDESSITVDSGSIDYILAGMTLHELKDIKKFFKEAKRVLKVDGRLLIIEWQKRETPMGPPVSHRLSAAEISKAIENTGFKIRQEKEINNMHYLLEIEKT</sequence>
<dbReference type="AlphaFoldDB" id="A0A0G0PUC8"/>
<dbReference type="STRING" id="1618345.UT18_C0032G0005"/>
<name>A0A0G0PUC8_UNCC2</name>
<protein>
    <submittedName>
        <fullName evidence="2">Methyltransferase domain protein</fullName>
    </submittedName>
</protein>
<dbReference type="Pfam" id="PF13847">
    <property type="entry name" value="Methyltransf_31"/>
    <property type="match status" value="1"/>
</dbReference>
<dbReference type="Proteomes" id="UP000034207">
    <property type="component" value="Unassembled WGS sequence"/>
</dbReference>
<dbReference type="PANTHER" id="PTHR43591">
    <property type="entry name" value="METHYLTRANSFERASE"/>
    <property type="match status" value="1"/>
</dbReference>
<dbReference type="CDD" id="cd02440">
    <property type="entry name" value="AdoMet_MTases"/>
    <property type="match status" value="1"/>
</dbReference>
<feature type="domain" description="Methyltransferase" evidence="1">
    <location>
        <begin position="34"/>
        <end position="148"/>
    </location>
</feature>
<proteinExistence type="predicted"/>
<dbReference type="GO" id="GO:0008168">
    <property type="term" value="F:methyltransferase activity"/>
    <property type="evidence" value="ECO:0007669"/>
    <property type="project" value="UniProtKB-KW"/>
</dbReference>